<gene>
    <name evidence="3" type="ORF">DRW42_15265</name>
</gene>
<dbReference type="InterPro" id="IPR013762">
    <property type="entry name" value="Integrase-like_cat_sf"/>
</dbReference>
<name>A0A366KW48_9SPHI</name>
<dbReference type="CDD" id="cd00397">
    <property type="entry name" value="DNA_BRE_C"/>
    <property type="match status" value="1"/>
</dbReference>
<evidence type="ECO:0000313" key="4">
    <source>
        <dbReference type="Proteomes" id="UP000252081"/>
    </source>
</evidence>
<dbReference type="Gene3D" id="1.10.443.10">
    <property type="entry name" value="Intergrase catalytic core"/>
    <property type="match status" value="1"/>
</dbReference>
<dbReference type="AlphaFoldDB" id="A0A366KW48"/>
<dbReference type="Proteomes" id="UP000252081">
    <property type="component" value="Unassembled WGS sequence"/>
</dbReference>
<dbReference type="Pfam" id="PF00589">
    <property type="entry name" value="Phage_integrase"/>
    <property type="match status" value="1"/>
</dbReference>
<comment type="caution">
    <text evidence="3">The sequence shown here is derived from an EMBL/GenBank/DDBJ whole genome shotgun (WGS) entry which is preliminary data.</text>
</comment>
<dbReference type="SUPFAM" id="SSF56349">
    <property type="entry name" value="DNA breaking-rejoining enzymes"/>
    <property type="match status" value="1"/>
</dbReference>
<dbReference type="PROSITE" id="PS51898">
    <property type="entry name" value="TYR_RECOMBINASE"/>
    <property type="match status" value="1"/>
</dbReference>
<dbReference type="GO" id="GO:0006310">
    <property type="term" value="P:DNA recombination"/>
    <property type="evidence" value="ECO:0007669"/>
    <property type="project" value="UniProtKB-KW"/>
</dbReference>
<protein>
    <recommendedName>
        <fullName evidence="2">Tyr recombinase domain-containing protein</fullName>
    </recommendedName>
</protein>
<reference evidence="3 4" key="1">
    <citation type="submission" date="2018-07" db="EMBL/GenBank/DDBJ databases">
        <title>A draft genome of a endophytic bacteria, a new species of Pedobacter.</title>
        <authorList>
            <person name="Zhang Z.D."/>
            <person name="Chen Z.J."/>
        </authorList>
    </citation>
    <scope>NUCLEOTIDE SEQUENCE [LARGE SCALE GENOMIC DNA]</scope>
    <source>
        <strain evidence="3 4">RS10</strain>
    </source>
</reference>
<dbReference type="RefSeq" id="WP_113949694.1">
    <property type="nucleotide sequence ID" value="NZ_QNQU01000012.1"/>
</dbReference>
<keyword evidence="4" id="KW-1185">Reference proteome</keyword>
<keyword evidence="1" id="KW-0233">DNA recombination</keyword>
<proteinExistence type="predicted"/>
<dbReference type="EMBL" id="QNQU01000012">
    <property type="protein sequence ID" value="RBQ05856.1"/>
    <property type="molecule type" value="Genomic_DNA"/>
</dbReference>
<dbReference type="OrthoDB" id="9806835at2"/>
<evidence type="ECO:0000259" key="2">
    <source>
        <dbReference type="PROSITE" id="PS51898"/>
    </source>
</evidence>
<accession>A0A366KW48</accession>
<evidence type="ECO:0000256" key="1">
    <source>
        <dbReference type="ARBA" id="ARBA00023172"/>
    </source>
</evidence>
<dbReference type="GO" id="GO:0003677">
    <property type="term" value="F:DNA binding"/>
    <property type="evidence" value="ECO:0007669"/>
    <property type="project" value="InterPro"/>
</dbReference>
<dbReference type="InterPro" id="IPR011010">
    <property type="entry name" value="DNA_brk_join_enz"/>
</dbReference>
<organism evidence="3 4">
    <name type="scientific">Pedobacter miscanthi</name>
    <dbReference type="NCBI Taxonomy" id="2259170"/>
    <lineage>
        <taxon>Bacteria</taxon>
        <taxon>Pseudomonadati</taxon>
        <taxon>Bacteroidota</taxon>
        <taxon>Sphingobacteriia</taxon>
        <taxon>Sphingobacteriales</taxon>
        <taxon>Sphingobacteriaceae</taxon>
        <taxon>Pedobacter</taxon>
    </lineage>
</organism>
<dbReference type="InterPro" id="IPR002104">
    <property type="entry name" value="Integrase_catalytic"/>
</dbReference>
<dbReference type="GO" id="GO:0015074">
    <property type="term" value="P:DNA integration"/>
    <property type="evidence" value="ECO:0007669"/>
    <property type="project" value="InterPro"/>
</dbReference>
<feature type="domain" description="Tyr recombinase" evidence="2">
    <location>
        <begin position="184"/>
        <end position="369"/>
    </location>
</feature>
<sequence length="371" mass="43237">MFTTPKIFTPKSSKGRSYVIYNYDGKRVRHYNGNCLNLNINPNQFTNIKDRDRLAQQLLFEVNSALKSGWNPFEVESEKPSLKESLSIILAEKLESNLCDLYKRNLKAVHRMFVEFLPSSDLNGKCDSLKLDKVETFLNKFQTSERNYINRRRCLGMFFNEMVRKGFATHNIVKNTKPAKAKASLHVPYSDKQLRGVLDYLKCHQPNLHLCCLLTYGCLLRPHHEIRLLKLRHIVKDFAQIQLSGSENKSKRIRTVHIPVYIQDVLRERLQAIDDPEANIFTLTSEPYSVGYFNLMWGKEKIKMFKEKILEANQTIYSFRHTAVINVYQKTKDLHIVQQLLQHSNMIVTLNYLRGLGEINDDKLKDVLPSL</sequence>
<evidence type="ECO:0000313" key="3">
    <source>
        <dbReference type="EMBL" id="RBQ05856.1"/>
    </source>
</evidence>